<dbReference type="CDD" id="cd00041">
    <property type="entry name" value="CUB"/>
    <property type="match status" value="4"/>
</dbReference>
<sequence length="622" mass="69436">MGTPTPNTVCSYTVYSDQKREGEMMSPTYLASTLRTSAAATTFSERGFNSNLVSELRRECPIVALLIFVKIYDGESEEYPLINTYCGQQRNLVVFSSSENLYVKFVTLQRNADNSNRGFKAAYEFSERFVSLECDQKILSKGVPTVWSAPPTIPYPYHPNVVCRYYVYGMQDAQRLERVRLKFEKFEIPVTTPTTSMTPLTPTCTDGFLRIYLQGQEERYALDEFDQNLCGLDLPPSFKSEGPRLVMIFKSGSTQGTGFKAQYHFEADYQVPGTASPNGSCQFFYRSESQKSGDFNSPHLSCQLPFFHTICQEDWLEMYEVYPSGRERLLGRYCGRTAPGPIMSALGVDTMKVILHTDDKNVASGFTATYEFFPADTRYVDCGRNISELTEGVLLSPGFPVLTYPVFKCAIGSSPSDPTTGSFCHSSFFPHRRDPERRGCPGAVVRVYPELSEPPMELCGESLANHSREVISSSNIMKITFVTADKAVGAKGFQATWTEIKEGTKCDQFQCSLNKYCISESAKCNGLPNCGLDDISDEVDCLAIHGIDIHLIIGLSFGGAIITVITMCAIFHRKCKRRRTPSDTQHHRNQPKMAATPHTSQYRTTSEAHGAICFPQTAIVAR</sequence>
<dbReference type="Proteomes" id="UP001054945">
    <property type="component" value="Unassembled WGS sequence"/>
</dbReference>
<gene>
    <name evidence="6" type="primary">Cubn_5</name>
    <name evidence="6" type="ORF">CEXT_361801</name>
</gene>
<reference evidence="6 7" key="1">
    <citation type="submission" date="2021-06" db="EMBL/GenBank/DDBJ databases">
        <title>Caerostris extrusa draft genome.</title>
        <authorList>
            <person name="Kono N."/>
            <person name="Arakawa K."/>
        </authorList>
    </citation>
    <scope>NUCLEOTIDE SEQUENCE [LARGE SCALE GENOMIC DNA]</scope>
</reference>
<evidence type="ECO:0000259" key="5">
    <source>
        <dbReference type="PROSITE" id="PS01180"/>
    </source>
</evidence>
<dbReference type="PANTHER" id="PTHR47537:SF6">
    <property type="entry name" value="CUB DOMAIN-CONTAINING PROTEIN"/>
    <property type="match status" value="1"/>
</dbReference>
<dbReference type="CDD" id="cd00112">
    <property type="entry name" value="LDLa"/>
    <property type="match status" value="1"/>
</dbReference>
<dbReference type="PROSITE" id="PS01180">
    <property type="entry name" value="CUB"/>
    <property type="match status" value="4"/>
</dbReference>
<evidence type="ECO:0000313" key="7">
    <source>
        <dbReference type="Proteomes" id="UP001054945"/>
    </source>
</evidence>
<keyword evidence="4" id="KW-1133">Transmembrane helix</keyword>
<feature type="domain" description="CUB" evidence="5">
    <location>
        <begin position="134"/>
        <end position="266"/>
    </location>
</feature>
<evidence type="ECO:0000256" key="1">
    <source>
        <dbReference type="ARBA" id="ARBA00023157"/>
    </source>
</evidence>
<dbReference type="SUPFAM" id="SSF57424">
    <property type="entry name" value="LDL receptor-like module"/>
    <property type="match status" value="1"/>
</dbReference>
<proteinExistence type="predicted"/>
<dbReference type="GO" id="GO:0005886">
    <property type="term" value="C:plasma membrane"/>
    <property type="evidence" value="ECO:0007669"/>
    <property type="project" value="TreeGrafter"/>
</dbReference>
<feature type="domain" description="CUB" evidence="5">
    <location>
        <begin position="311"/>
        <end position="373"/>
    </location>
</feature>
<feature type="domain" description="CUB" evidence="5">
    <location>
        <begin position="10"/>
        <end position="126"/>
    </location>
</feature>
<dbReference type="SMART" id="SM00192">
    <property type="entry name" value="LDLa"/>
    <property type="match status" value="1"/>
</dbReference>
<feature type="domain" description="CUB" evidence="5">
    <location>
        <begin position="382"/>
        <end position="500"/>
    </location>
</feature>
<dbReference type="Pfam" id="PF00431">
    <property type="entry name" value="CUB"/>
    <property type="match status" value="3"/>
</dbReference>
<evidence type="ECO:0000313" key="6">
    <source>
        <dbReference type="EMBL" id="GIY50571.1"/>
    </source>
</evidence>
<keyword evidence="4" id="KW-0812">Transmembrane</keyword>
<dbReference type="AlphaFoldDB" id="A0AAV4TY36"/>
<dbReference type="InterPro" id="IPR053207">
    <property type="entry name" value="Non-NMDA_GluR_Accessory"/>
</dbReference>
<dbReference type="Gene3D" id="4.10.400.10">
    <property type="entry name" value="Low-density Lipoprotein Receptor"/>
    <property type="match status" value="1"/>
</dbReference>
<dbReference type="InterPro" id="IPR035914">
    <property type="entry name" value="Sperma_CUB_dom_sf"/>
</dbReference>
<dbReference type="InterPro" id="IPR000859">
    <property type="entry name" value="CUB_dom"/>
</dbReference>
<feature type="disulfide bond" evidence="2">
    <location>
        <begin position="382"/>
        <end position="409"/>
    </location>
</feature>
<dbReference type="InterPro" id="IPR036055">
    <property type="entry name" value="LDL_receptor-like_sf"/>
</dbReference>
<dbReference type="Gene3D" id="2.60.120.290">
    <property type="entry name" value="Spermadhesin, CUB domain"/>
    <property type="match status" value="4"/>
</dbReference>
<dbReference type="SMART" id="SM00042">
    <property type="entry name" value="CUB"/>
    <property type="match status" value="3"/>
</dbReference>
<organism evidence="6 7">
    <name type="scientific">Caerostris extrusa</name>
    <name type="common">Bark spider</name>
    <name type="synonym">Caerostris bankana</name>
    <dbReference type="NCBI Taxonomy" id="172846"/>
    <lineage>
        <taxon>Eukaryota</taxon>
        <taxon>Metazoa</taxon>
        <taxon>Ecdysozoa</taxon>
        <taxon>Arthropoda</taxon>
        <taxon>Chelicerata</taxon>
        <taxon>Arachnida</taxon>
        <taxon>Araneae</taxon>
        <taxon>Araneomorphae</taxon>
        <taxon>Entelegynae</taxon>
        <taxon>Araneoidea</taxon>
        <taxon>Araneidae</taxon>
        <taxon>Caerostris</taxon>
    </lineage>
</organism>
<keyword evidence="1 2" id="KW-1015">Disulfide bond</keyword>
<dbReference type="InterPro" id="IPR002172">
    <property type="entry name" value="LDrepeatLR_classA_rpt"/>
</dbReference>
<dbReference type="SUPFAM" id="SSF49854">
    <property type="entry name" value="Spermadhesin, CUB domain"/>
    <property type="match status" value="4"/>
</dbReference>
<protein>
    <submittedName>
        <fullName evidence="6">Cubilin</fullName>
    </submittedName>
</protein>
<evidence type="ECO:0000256" key="4">
    <source>
        <dbReference type="SAM" id="Phobius"/>
    </source>
</evidence>
<name>A0AAV4TY36_CAEEX</name>
<evidence type="ECO:0000256" key="3">
    <source>
        <dbReference type="SAM" id="MobiDB-lite"/>
    </source>
</evidence>
<keyword evidence="4" id="KW-0472">Membrane</keyword>
<accession>A0AAV4TY36</accession>
<feature type="transmembrane region" description="Helical" evidence="4">
    <location>
        <begin position="549"/>
        <end position="571"/>
    </location>
</feature>
<feature type="region of interest" description="Disordered" evidence="3">
    <location>
        <begin position="579"/>
        <end position="601"/>
    </location>
</feature>
<dbReference type="PANTHER" id="PTHR47537">
    <property type="entry name" value="CUBILIN"/>
    <property type="match status" value="1"/>
</dbReference>
<dbReference type="EMBL" id="BPLR01011995">
    <property type="protein sequence ID" value="GIY50571.1"/>
    <property type="molecule type" value="Genomic_DNA"/>
</dbReference>
<comment type="caution">
    <text evidence="6">The sequence shown here is derived from an EMBL/GenBank/DDBJ whole genome shotgun (WGS) entry which is preliminary data.</text>
</comment>
<keyword evidence="7" id="KW-1185">Reference proteome</keyword>
<comment type="caution">
    <text evidence="2">Lacks conserved residue(s) required for the propagation of feature annotation.</text>
</comment>
<evidence type="ECO:0000256" key="2">
    <source>
        <dbReference type="PROSITE-ProRule" id="PRU00059"/>
    </source>
</evidence>